<evidence type="ECO:0000313" key="2">
    <source>
        <dbReference type="Proteomes" id="UP000676194"/>
    </source>
</evidence>
<sequence length="121" mass="13301">MAKAKVSKAPVETPAEPAGKVNKSELFREAIAALSIDADVQQIIDWIKEKHGVELPKLTVYQYRALARKKVNSSGKLTKPKAENPVSGNTEAILDFVQTLRQFEGKIDAATMKKAIDVIVR</sequence>
<name>A0A8E6B6Q1_9BACT</name>
<gene>
    <name evidence="1" type="ORF">KIH39_02080</name>
</gene>
<accession>A0A8E6B6Q1</accession>
<dbReference type="AlphaFoldDB" id="A0A8E6B6Q1"/>
<reference evidence="1" key="1">
    <citation type="submission" date="2021-05" db="EMBL/GenBank/DDBJ databases">
        <title>Complete genome sequence of the cellulolytic planctomycete Telmatocola sphagniphila SP2T and characterization of the first cellulase from planctomycetes.</title>
        <authorList>
            <person name="Rakitin A.L."/>
            <person name="Beletsky A.V."/>
            <person name="Naumoff D.G."/>
            <person name="Kulichevskaya I.S."/>
            <person name="Mardanov A.V."/>
            <person name="Ravin N.V."/>
            <person name="Dedysh S.N."/>
        </authorList>
    </citation>
    <scope>NUCLEOTIDE SEQUENCE</scope>
    <source>
        <strain evidence="1">SP2T</strain>
    </source>
</reference>
<keyword evidence="2" id="KW-1185">Reference proteome</keyword>
<dbReference type="RefSeq" id="WP_213497621.1">
    <property type="nucleotide sequence ID" value="NZ_CP074694.1"/>
</dbReference>
<dbReference type="EMBL" id="CP074694">
    <property type="protein sequence ID" value="QVL32731.1"/>
    <property type="molecule type" value="Genomic_DNA"/>
</dbReference>
<dbReference type="KEGG" id="tsph:KIH39_02080"/>
<proteinExistence type="predicted"/>
<protein>
    <submittedName>
        <fullName evidence="1">Uncharacterized protein</fullName>
    </submittedName>
</protein>
<dbReference type="Proteomes" id="UP000676194">
    <property type="component" value="Chromosome"/>
</dbReference>
<organism evidence="1 2">
    <name type="scientific">Telmatocola sphagniphila</name>
    <dbReference type="NCBI Taxonomy" id="1123043"/>
    <lineage>
        <taxon>Bacteria</taxon>
        <taxon>Pseudomonadati</taxon>
        <taxon>Planctomycetota</taxon>
        <taxon>Planctomycetia</taxon>
        <taxon>Gemmatales</taxon>
        <taxon>Gemmataceae</taxon>
    </lineage>
</organism>
<evidence type="ECO:0000313" key="1">
    <source>
        <dbReference type="EMBL" id="QVL32731.1"/>
    </source>
</evidence>